<keyword evidence="1" id="KW-0732">Signal</keyword>
<reference evidence="2 3" key="1">
    <citation type="submission" date="2019-03" db="EMBL/GenBank/DDBJ databases">
        <title>Genomic Encyclopedia of Type Strains, Phase IV (KMG-IV): sequencing the most valuable type-strain genomes for metagenomic binning, comparative biology and taxonomic classification.</title>
        <authorList>
            <person name="Goeker M."/>
        </authorList>
    </citation>
    <scope>NUCLEOTIDE SEQUENCE [LARGE SCALE GENOMIC DNA]</scope>
    <source>
        <strain evidence="2 3">DSM 24830</strain>
    </source>
</reference>
<keyword evidence="3" id="KW-1185">Reference proteome</keyword>
<gene>
    <name evidence="2" type="ORF">EV695_0346</name>
</gene>
<evidence type="ECO:0000256" key="1">
    <source>
        <dbReference type="SAM" id="SignalP"/>
    </source>
</evidence>
<feature type="signal peptide" evidence="1">
    <location>
        <begin position="1"/>
        <end position="21"/>
    </location>
</feature>
<proteinExistence type="predicted"/>
<accession>A0A4R1F531</accession>
<dbReference type="EMBL" id="SMFQ01000002">
    <property type="protein sequence ID" value="TCJ88490.1"/>
    <property type="molecule type" value="Genomic_DNA"/>
</dbReference>
<feature type="chain" id="PRO_5020524827" evidence="1">
    <location>
        <begin position="22"/>
        <end position="201"/>
    </location>
</feature>
<evidence type="ECO:0000313" key="2">
    <source>
        <dbReference type="EMBL" id="TCJ88490.1"/>
    </source>
</evidence>
<dbReference type="AlphaFoldDB" id="A0A4R1F531"/>
<organism evidence="2 3">
    <name type="scientific">Cocleimonas flava</name>
    <dbReference type="NCBI Taxonomy" id="634765"/>
    <lineage>
        <taxon>Bacteria</taxon>
        <taxon>Pseudomonadati</taxon>
        <taxon>Pseudomonadota</taxon>
        <taxon>Gammaproteobacteria</taxon>
        <taxon>Thiotrichales</taxon>
        <taxon>Thiotrichaceae</taxon>
        <taxon>Cocleimonas</taxon>
    </lineage>
</organism>
<evidence type="ECO:0000313" key="3">
    <source>
        <dbReference type="Proteomes" id="UP000294887"/>
    </source>
</evidence>
<dbReference type="Proteomes" id="UP000294887">
    <property type="component" value="Unassembled WGS sequence"/>
</dbReference>
<dbReference type="RefSeq" id="WP_131904184.1">
    <property type="nucleotide sequence ID" value="NZ_BAAAFU010000008.1"/>
</dbReference>
<sequence length="201" mass="21847">MKKLLLITAVALSAISVPASACNYKQAQTKMMEVNNMMQIHNRKFAASIQKGQEPNPADERVRQGLATESAAAGILLSKESEKNPNIQYGTKVNPAICAKYDGIMKKYAPAGYKKAPINRAGMLTTKGQKSNASGCNAKNIWDRYGVAIKKQSALSKQGRITKQENGAYMSLMTRFGQQSTTNVNQACVTLSQIEKKLAAE</sequence>
<comment type="caution">
    <text evidence="2">The sequence shown here is derived from an EMBL/GenBank/DDBJ whole genome shotgun (WGS) entry which is preliminary data.</text>
</comment>
<name>A0A4R1F531_9GAMM</name>
<protein>
    <submittedName>
        <fullName evidence="2">Uncharacterized protein</fullName>
    </submittedName>
</protein>